<evidence type="ECO:0000259" key="3">
    <source>
        <dbReference type="Pfam" id="PF05499"/>
    </source>
</evidence>
<protein>
    <submittedName>
        <fullName evidence="5">DNA methyltransferase 1-associated 1 domain-containing protein</fullName>
    </submittedName>
</protein>
<dbReference type="Proteomes" id="UP000887564">
    <property type="component" value="Unplaced"/>
</dbReference>
<organism evidence="4 5">
    <name type="scientific">Parascaris equorum</name>
    <name type="common">Equine roundworm</name>
    <dbReference type="NCBI Taxonomy" id="6256"/>
    <lineage>
        <taxon>Eukaryota</taxon>
        <taxon>Metazoa</taxon>
        <taxon>Ecdysozoa</taxon>
        <taxon>Nematoda</taxon>
        <taxon>Chromadorea</taxon>
        <taxon>Rhabditida</taxon>
        <taxon>Spirurina</taxon>
        <taxon>Ascaridomorpha</taxon>
        <taxon>Ascaridoidea</taxon>
        <taxon>Ascarididae</taxon>
        <taxon>Parascaris</taxon>
    </lineage>
</organism>
<evidence type="ECO:0000313" key="5">
    <source>
        <dbReference type="WBParaSite" id="PEQ_0001014001-mRNA-1"/>
    </source>
</evidence>
<feature type="region of interest" description="Disordered" evidence="2">
    <location>
        <begin position="89"/>
        <end position="143"/>
    </location>
</feature>
<sequence length="143" mass="15636">MVAVDCQWGHCAARSLTINSSLLVSDAAESGVPHLVPVGAEEIVVGYNEFRSSIVLLQELKHALQTAEYELESLRTRYQAATGKTFEIEPRMRVSSMGDSSMFGEDKEGTNTEGNGSEHDEISDQEFDVEEHAQPSSSAEQSK</sequence>
<dbReference type="GO" id="GO:0045892">
    <property type="term" value="P:negative regulation of DNA-templated transcription"/>
    <property type="evidence" value="ECO:0007669"/>
    <property type="project" value="InterPro"/>
</dbReference>
<evidence type="ECO:0000256" key="2">
    <source>
        <dbReference type="SAM" id="MobiDB-lite"/>
    </source>
</evidence>
<feature type="compositionally biased region" description="Basic and acidic residues" evidence="2">
    <location>
        <begin position="104"/>
        <end position="122"/>
    </location>
</feature>
<accession>A0A914RUH5</accession>
<feature type="coiled-coil region" evidence="1">
    <location>
        <begin position="57"/>
        <end position="84"/>
    </location>
</feature>
<keyword evidence="1" id="KW-0175">Coiled coil</keyword>
<proteinExistence type="predicted"/>
<feature type="compositionally biased region" description="Polar residues" evidence="2">
    <location>
        <begin position="134"/>
        <end position="143"/>
    </location>
</feature>
<evidence type="ECO:0000313" key="4">
    <source>
        <dbReference type="Proteomes" id="UP000887564"/>
    </source>
</evidence>
<evidence type="ECO:0000256" key="1">
    <source>
        <dbReference type="SAM" id="Coils"/>
    </source>
</evidence>
<reference evidence="5" key="1">
    <citation type="submission" date="2022-11" db="UniProtKB">
        <authorList>
            <consortium name="WormBaseParasite"/>
        </authorList>
    </citation>
    <scope>IDENTIFICATION</scope>
</reference>
<dbReference type="Pfam" id="PF05499">
    <property type="entry name" value="DMAP1"/>
    <property type="match status" value="1"/>
</dbReference>
<dbReference type="InterPro" id="IPR008468">
    <property type="entry name" value="DMAP1"/>
</dbReference>
<dbReference type="WBParaSite" id="PEQ_0001014001-mRNA-1">
    <property type="protein sequence ID" value="PEQ_0001014001-mRNA-1"/>
    <property type="gene ID" value="PEQ_0001014001"/>
</dbReference>
<keyword evidence="4" id="KW-1185">Reference proteome</keyword>
<feature type="domain" description="DNA methyltransferase 1-associated 1" evidence="3">
    <location>
        <begin position="34"/>
        <end position="85"/>
    </location>
</feature>
<dbReference type="AlphaFoldDB" id="A0A914RUH5"/>
<name>A0A914RUH5_PAREQ</name>
<dbReference type="GO" id="GO:0005634">
    <property type="term" value="C:nucleus"/>
    <property type="evidence" value="ECO:0007669"/>
    <property type="project" value="InterPro"/>
</dbReference>